<organism evidence="3 4">
    <name type="scientific">Sphagnum troendelagicum</name>
    <dbReference type="NCBI Taxonomy" id="128251"/>
    <lineage>
        <taxon>Eukaryota</taxon>
        <taxon>Viridiplantae</taxon>
        <taxon>Streptophyta</taxon>
        <taxon>Embryophyta</taxon>
        <taxon>Bryophyta</taxon>
        <taxon>Sphagnophytina</taxon>
        <taxon>Sphagnopsida</taxon>
        <taxon>Sphagnales</taxon>
        <taxon>Sphagnaceae</taxon>
        <taxon>Sphagnum</taxon>
    </lineage>
</organism>
<dbReference type="Proteomes" id="UP001497512">
    <property type="component" value="Chromosome 8"/>
</dbReference>
<gene>
    <name evidence="3" type="ORF">CSSPTR1EN2_LOCUS21572</name>
</gene>
<evidence type="ECO:0000313" key="4">
    <source>
        <dbReference type="Proteomes" id="UP001497512"/>
    </source>
</evidence>
<dbReference type="PANTHER" id="PTHR31360">
    <property type="match status" value="1"/>
</dbReference>
<dbReference type="EMBL" id="OZ019900">
    <property type="protein sequence ID" value="CAK9233610.1"/>
    <property type="molecule type" value="Genomic_DNA"/>
</dbReference>
<proteinExistence type="inferred from homology"/>
<dbReference type="PANTHER" id="PTHR31360:SF1">
    <property type="entry name" value="OIL BODY-ASSOCIATED PROTEIN 2A"/>
    <property type="match status" value="1"/>
</dbReference>
<evidence type="ECO:0000256" key="2">
    <source>
        <dbReference type="SAM" id="MobiDB-lite"/>
    </source>
</evidence>
<evidence type="ECO:0000313" key="3">
    <source>
        <dbReference type="EMBL" id="CAK9233610.1"/>
    </source>
</evidence>
<dbReference type="Pfam" id="PF06884">
    <property type="entry name" value="DUF1264"/>
    <property type="match status" value="1"/>
</dbReference>
<protein>
    <recommendedName>
        <fullName evidence="5">Oil body-associated protein 2B</fullName>
    </recommendedName>
</protein>
<evidence type="ECO:0000256" key="1">
    <source>
        <dbReference type="ARBA" id="ARBA00009740"/>
    </source>
</evidence>
<name>A0ABP0V2N4_9BRYO</name>
<feature type="region of interest" description="Disordered" evidence="2">
    <location>
        <begin position="1"/>
        <end position="24"/>
    </location>
</feature>
<reference evidence="3" key="1">
    <citation type="submission" date="2024-02" db="EMBL/GenBank/DDBJ databases">
        <authorList>
            <consortium name="ELIXIR-Norway"/>
            <consortium name="Elixir Norway"/>
        </authorList>
    </citation>
    <scope>NUCLEOTIDE SEQUENCE</scope>
</reference>
<sequence length="246" mass="27863">MASSDKHPCGVPAPSTPEDVPGAPKTVTSHILEQSAGLIQSLTPIKQFNQHVCTWAIFSHDMKRKIETHHYAARLNEDVLQCLVYDSDETDARLIGVEYIVSERLFLALPDEEKKLWHSHLYEIKEGLWVNPGVPEVMQKQELKKLAKTYGKFWCTWQFDRGDRLPLGPPALMMSPQEHPLGQIPEEMIKKRDAKYGLSTSELKASRTDIEGPTVLHPLADYWKHTGKGWAVDLKEVEFKANGSQP</sequence>
<keyword evidence="4" id="KW-1185">Reference proteome</keyword>
<dbReference type="InterPro" id="IPR010686">
    <property type="entry name" value="OBAP-like"/>
</dbReference>
<comment type="similarity">
    <text evidence="1">Belongs to the OBAP family.</text>
</comment>
<evidence type="ECO:0008006" key="5">
    <source>
        <dbReference type="Google" id="ProtNLM"/>
    </source>
</evidence>
<accession>A0ABP0V2N4</accession>